<feature type="binding site" evidence="3">
    <location>
        <position position="286"/>
    </location>
    <ligand>
        <name>CTP</name>
        <dbReference type="ChEBI" id="CHEBI:37563"/>
    </ligand>
</feature>
<dbReference type="GO" id="GO:0004633">
    <property type="term" value="F:phosphopantothenoylcysteine decarboxylase activity"/>
    <property type="evidence" value="ECO:0007669"/>
    <property type="project" value="UniProtKB-UniRule"/>
</dbReference>
<comment type="catalytic activity">
    <reaction evidence="3 4">
        <text>N-[(R)-4-phosphopantothenoyl]-L-cysteine + H(+) = (R)-4'-phosphopantetheine + CO2</text>
        <dbReference type="Rhea" id="RHEA:16793"/>
        <dbReference type="ChEBI" id="CHEBI:15378"/>
        <dbReference type="ChEBI" id="CHEBI:16526"/>
        <dbReference type="ChEBI" id="CHEBI:59458"/>
        <dbReference type="ChEBI" id="CHEBI:61723"/>
        <dbReference type="EC" id="4.1.1.36"/>
    </reaction>
</comment>
<dbReference type="GO" id="GO:0046872">
    <property type="term" value="F:metal ion binding"/>
    <property type="evidence" value="ECO:0007669"/>
    <property type="project" value="UniProtKB-KW"/>
</dbReference>
<evidence type="ECO:0000313" key="7">
    <source>
        <dbReference type="EMBL" id="SEQ50811.1"/>
    </source>
</evidence>
<comment type="similarity">
    <text evidence="3 4">In the N-terminal section; belongs to the HFCD (homo-oligomeric flavin containing Cys decarboxylase) superfamily.</text>
</comment>
<dbReference type="Pfam" id="PF04127">
    <property type="entry name" value="DFP"/>
    <property type="match status" value="1"/>
</dbReference>
<dbReference type="PANTHER" id="PTHR14359:SF6">
    <property type="entry name" value="PHOSPHOPANTOTHENOYLCYSTEINE DECARBOXYLASE"/>
    <property type="match status" value="1"/>
</dbReference>
<sequence>MNPADETVLTLASRRILLGVTGGIAAYKAADLVRRLKDAGAEVQVVMSAGAQQFVTPLTFQALSGRPVRTALFDPAAEAAMGHIELARWPDLILIAPASADMLARLAHGAADDLLSTLCLASDKPLAVAPAMNRLMWAHAATQANVATLRARGVQFLGPGAGSQACGETGEGRMWEPLQIREAVVQRLSEGPLQGVKVVLTAGPTREAIDPVRFISNRSSGKMGYALAGALRALGAQVTLLSGPTNLPAPPGVTRIEIETAEQLLEQSLAAARIADVFIGAAAVADYRVEAPATEKIKKNEAKMAISLARNPDIIAQVREAYPQLFIVGFAAETEKLEEHALGKLKRKKLDMIAANWVGNGRAFDRDENALSVYWHGGAQELAQADKTRIARELAALIAQRYAAKKS</sequence>
<dbReference type="SUPFAM" id="SSF52507">
    <property type="entry name" value="Homo-oligomeric flavin-containing Cys decarboxylases, HFCD"/>
    <property type="match status" value="1"/>
</dbReference>
<keyword evidence="3 4" id="KW-0285">Flavoprotein</keyword>
<keyword evidence="2 3" id="KW-0456">Lyase</keyword>
<proteinExistence type="inferred from homology"/>
<feature type="region of interest" description="Phosphopantothenoylcysteine decarboxylase" evidence="3">
    <location>
        <begin position="1"/>
        <end position="197"/>
    </location>
</feature>
<gene>
    <name evidence="3" type="primary">coaBC</name>
    <name evidence="7" type="ORF">SAMN04488038_107117</name>
</gene>
<feature type="binding site" evidence="3">
    <location>
        <position position="296"/>
    </location>
    <ligand>
        <name>CTP</name>
        <dbReference type="ChEBI" id="CHEBI:37563"/>
    </ligand>
</feature>
<evidence type="ECO:0000259" key="5">
    <source>
        <dbReference type="Pfam" id="PF02441"/>
    </source>
</evidence>
<dbReference type="GO" id="GO:0010181">
    <property type="term" value="F:FMN binding"/>
    <property type="evidence" value="ECO:0007669"/>
    <property type="project" value="UniProtKB-UniRule"/>
</dbReference>
<dbReference type="EC" id="6.3.2.5" evidence="3"/>
<keyword evidence="3" id="KW-0479">Metal-binding</keyword>
<dbReference type="AlphaFoldDB" id="A0A1H9GL48"/>
<dbReference type="InterPro" id="IPR035929">
    <property type="entry name" value="CoaB-like_sf"/>
</dbReference>
<comment type="function">
    <text evidence="3">Catalyzes two sequential steps in the biosynthesis of coenzyme A. In the first step cysteine is conjugated to 4'-phosphopantothenate to form 4-phosphopantothenoylcysteine. In the second step the latter compound is decarboxylated to form 4'-phosphopantotheine.</text>
</comment>
<evidence type="ECO:0000256" key="4">
    <source>
        <dbReference type="RuleBase" id="RU364078"/>
    </source>
</evidence>
<evidence type="ECO:0000256" key="2">
    <source>
        <dbReference type="ARBA" id="ARBA00023239"/>
    </source>
</evidence>
<dbReference type="Gene3D" id="3.40.50.10300">
    <property type="entry name" value="CoaB-like"/>
    <property type="match status" value="1"/>
</dbReference>
<feature type="binding site" evidence="3">
    <location>
        <begin position="312"/>
        <end position="315"/>
    </location>
    <ligand>
        <name>CTP</name>
        <dbReference type="ChEBI" id="CHEBI:37563"/>
    </ligand>
</feature>
<dbReference type="HAMAP" id="MF_02225">
    <property type="entry name" value="CoaBC"/>
    <property type="match status" value="1"/>
</dbReference>
<dbReference type="SUPFAM" id="SSF102645">
    <property type="entry name" value="CoaB-like"/>
    <property type="match status" value="1"/>
</dbReference>
<evidence type="ECO:0000313" key="8">
    <source>
        <dbReference type="Proteomes" id="UP000199233"/>
    </source>
</evidence>
<organism evidence="7 8">
    <name type="scientific">Solimonas aquatica</name>
    <dbReference type="NCBI Taxonomy" id="489703"/>
    <lineage>
        <taxon>Bacteria</taxon>
        <taxon>Pseudomonadati</taxon>
        <taxon>Pseudomonadota</taxon>
        <taxon>Gammaproteobacteria</taxon>
        <taxon>Nevskiales</taxon>
        <taxon>Nevskiaceae</taxon>
        <taxon>Solimonas</taxon>
    </lineage>
</organism>
<dbReference type="GO" id="GO:0015937">
    <property type="term" value="P:coenzyme A biosynthetic process"/>
    <property type="evidence" value="ECO:0007669"/>
    <property type="project" value="UniProtKB-UniRule"/>
</dbReference>
<comment type="caution">
    <text evidence="3">Lacks conserved residue(s) required for the propagation of feature annotation.</text>
</comment>
<dbReference type="InterPro" id="IPR036551">
    <property type="entry name" value="Flavin_trans-like"/>
</dbReference>
<accession>A0A1H9GL48</accession>
<name>A0A1H9GL48_9GAMM</name>
<comment type="function">
    <text evidence="4">Catalyzes two steps in the biosynthesis of coenzyme A. In the first step cysteine is conjugated to 4'-phosphopantothenate to form 4-phosphopantothenoylcysteine, in the latter compound is decarboxylated to form 4'-phosphopantotheine.</text>
</comment>
<dbReference type="OrthoDB" id="9802554at2"/>
<dbReference type="GO" id="GO:0071513">
    <property type="term" value="C:phosphopantothenoylcysteine decarboxylase complex"/>
    <property type="evidence" value="ECO:0007669"/>
    <property type="project" value="TreeGrafter"/>
</dbReference>
<comment type="pathway">
    <text evidence="3 4">Cofactor biosynthesis; coenzyme A biosynthesis; CoA from (R)-pantothenate: step 2/5.</text>
</comment>
<reference evidence="7 8" key="1">
    <citation type="submission" date="2016-10" db="EMBL/GenBank/DDBJ databases">
        <authorList>
            <person name="de Groot N.N."/>
        </authorList>
    </citation>
    <scope>NUCLEOTIDE SEQUENCE [LARGE SCALE GENOMIC DNA]</scope>
    <source>
        <strain evidence="7 8">DSM 25927</strain>
    </source>
</reference>
<keyword evidence="3" id="KW-0460">Magnesium</keyword>
<keyword evidence="3 4" id="KW-0436">Ligase</keyword>
<protein>
    <recommendedName>
        <fullName evidence="3">Coenzyme A biosynthesis bifunctional protein CoaBC</fullName>
    </recommendedName>
    <alternativeName>
        <fullName evidence="3">DNA/pantothenate metabolism flavoprotein</fullName>
    </alternativeName>
    <alternativeName>
        <fullName evidence="3">Phosphopantothenoylcysteine synthetase/decarboxylase</fullName>
        <shortName evidence="3">PPCS-PPCDC</shortName>
    </alternativeName>
    <domain>
        <recommendedName>
            <fullName evidence="3">Phosphopantothenoylcysteine decarboxylase</fullName>
            <shortName evidence="3">PPC decarboxylase</shortName>
            <shortName evidence="3">PPC-DC</shortName>
            <ecNumber evidence="3">4.1.1.36</ecNumber>
        </recommendedName>
        <alternativeName>
            <fullName evidence="3">CoaC</fullName>
        </alternativeName>
    </domain>
    <domain>
        <recommendedName>
            <fullName evidence="3">Phosphopantothenate--cysteine ligase</fullName>
            <ecNumber evidence="3">6.3.2.5</ecNumber>
        </recommendedName>
        <alternativeName>
            <fullName evidence="3">CoaB</fullName>
        </alternativeName>
        <alternativeName>
            <fullName evidence="3">Phosphopantothenoylcysteine synthetase</fullName>
            <shortName evidence="3">PPC synthetase</shortName>
            <shortName evidence="3">PPC-S</shortName>
        </alternativeName>
    </domain>
</protein>
<feature type="domain" description="Flavoprotein" evidence="5">
    <location>
        <begin position="15"/>
        <end position="186"/>
    </location>
</feature>
<dbReference type="UniPathway" id="UPA00241">
    <property type="reaction ID" value="UER00353"/>
</dbReference>
<dbReference type="RefSeq" id="WP_093285434.1">
    <property type="nucleotide sequence ID" value="NZ_FOFS01000007.1"/>
</dbReference>
<feature type="binding site" evidence="3">
    <location>
        <position position="344"/>
    </location>
    <ligand>
        <name>CTP</name>
        <dbReference type="ChEBI" id="CHEBI:37563"/>
    </ligand>
</feature>
<dbReference type="Proteomes" id="UP000199233">
    <property type="component" value="Unassembled WGS sequence"/>
</dbReference>
<dbReference type="InterPro" id="IPR003382">
    <property type="entry name" value="Flavoprotein"/>
</dbReference>
<keyword evidence="3" id="KW-0511">Multifunctional enzyme</keyword>
<comment type="similarity">
    <text evidence="3 4">In the C-terminal section; belongs to the PPC synthetase family.</text>
</comment>
<feature type="region of interest" description="Phosphopantothenate--cysteine ligase" evidence="3">
    <location>
        <begin position="198"/>
        <end position="407"/>
    </location>
</feature>
<dbReference type="NCBIfam" id="TIGR00521">
    <property type="entry name" value="coaBC_dfp"/>
    <property type="match status" value="1"/>
</dbReference>
<dbReference type="GO" id="GO:0015941">
    <property type="term" value="P:pantothenate catabolic process"/>
    <property type="evidence" value="ECO:0007669"/>
    <property type="project" value="InterPro"/>
</dbReference>
<evidence type="ECO:0000256" key="3">
    <source>
        <dbReference type="HAMAP-Rule" id="MF_02225"/>
    </source>
</evidence>
<feature type="binding site" evidence="3">
    <location>
        <position position="348"/>
    </location>
    <ligand>
        <name>CTP</name>
        <dbReference type="ChEBI" id="CHEBI:37563"/>
    </ligand>
</feature>
<dbReference type="GO" id="GO:0004632">
    <property type="term" value="F:phosphopantothenate--cysteine ligase activity"/>
    <property type="evidence" value="ECO:0007669"/>
    <property type="project" value="UniProtKB-UniRule"/>
</dbReference>
<comment type="catalytic activity">
    <reaction evidence="3 4">
        <text>(R)-4'-phosphopantothenate + L-cysteine + CTP = N-[(R)-4-phosphopantothenoyl]-L-cysteine + CMP + diphosphate + H(+)</text>
        <dbReference type="Rhea" id="RHEA:19397"/>
        <dbReference type="ChEBI" id="CHEBI:10986"/>
        <dbReference type="ChEBI" id="CHEBI:15378"/>
        <dbReference type="ChEBI" id="CHEBI:33019"/>
        <dbReference type="ChEBI" id="CHEBI:35235"/>
        <dbReference type="ChEBI" id="CHEBI:37563"/>
        <dbReference type="ChEBI" id="CHEBI:59458"/>
        <dbReference type="ChEBI" id="CHEBI:60377"/>
        <dbReference type="EC" id="6.3.2.5"/>
    </reaction>
</comment>
<comment type="cofactor">
    <cofactor evidence="3">
        <name>Mg(2+)</name>
        <dbReference type="ChEBI" id="CHEBI:18420"/>
    </cofactor>
</comment>
<dbReference type="EC" id="4.1.1.36" evidence="3"/>
<comment type="pathway">
    <text evidence="3 4">Cofactor biosynthesis; coenzyme A biosynthesis; CoA from (R)-pantothenate: step 3/5.</text>
</comment>
<dbReference type="STRING" id="489703.SAMN04488038_107117"/>
<evidence type="ECO:0000259" key="6">
    <source>
        <dbReference type="Pfam" id="PF04127"/>
    </source>
</evidence>
<keyword evidence="3 4" id="KW-0288">FMN</keyword>
<keyword evidence="1 3" id="KW-0210">Decarboxylase</keyword>
<keyword evidence="8" id="KW-1185">Reference proteome</keyword>
<feature type="domain" description="DNA/pantothenate metabolism flavoprotein C-terminal" evidence="6">
    <location>
        <begin position="193"/>
        <end position="400"/>
    </location>
</feature>
<comment type="cofactor">
    <cofactor evidence="3">
        <name>FMN</name>
        <dbReference type="ChEBI" id="CHEBI:58210"/>
    </cofactor>
    <text evidence="3">Binds 1 FMN per subunit.</text>
</comment>
<evidence type="ECO:0000256" key="1">
    <source>
        <dbReference type="ARBA" id="ARBA00022793"/>
    </source>
</evidence>
<dbReference type="InterPro" id="IPR007085">
    <property type="entry name" value="DNA/pantothenate-metab_flavo_C"/>
</dbReference>
<dbReference type="Pfam" id="PF02441">
    <property type="entry name" value="Flavoprotein"/>
    <property type="match status" value="1"/>
</dbReference>
<feature type="binding site" evidence="3">
    <location>
        <position position="330"/>
    </location>
    <ligand>
        <name>CTP</name>
        <dbReference type="ChEBI" id="CHEBI:37563"/>
    </ligand>
</feature>
<dbReference type="EMBL" id="FOFS01000007">
    <property type="protein sequence ID" value="SEQ50811.1"/>
    <property type="molecule type" value="Genomic_DNA"/>
</dbReference>
<dbReference type="InterPro" id="IPR005252">
    <property type="entry name" value="CoaBC"/>
</dbReference>
<dbReference type="Gene3D" id="3.40.50.1950">
    <property type="entry name" value="Flavin prenyltransferase-like"/>
    <property type="match status" value="1"/>
</dbReference>
<feature type="active site" description="Proton donor" evidence="3">
    <location>
        <position position="166"/>
    </location>
</feature>
<dbReference type="PANTHER" id="PTHR14359">
    <property type="entry name" value="HOMO-OLIGOMERIC FLAVIN CONTAINING CYS DECARBOXYLASE FAMILY"/>
    <property type="match status" value="1"/>
</dbReference>